<reference evidence="2" key="1">
    <citation type="submission" date="2022-12" db="EMBL/GenBank/DDBJ databases">
        <authorList>
            <person name="Petersen C."/>
        </authorList>
    </citation>
    <scope>NUCLEOTIDE SEQUENCE</scope>
    <source>
        <strain evidence="2">IBT 21472</strain>
    </source>
</reference>
<accession>A0A9W9Q2F8</accession>
<dbReference type="AlphaFoldDB" id="A0A9W9Q2F8"/>
<dbReference type="Pfam" id="PF20150">
    <property type="entry name" value="2EXR"/>
    <property type="match status" value="1"/>
</dbReference>
<dbReference type="EMBL" id="JAPZBO010000002">
    <property type="protein sequence ID" value="KAJ5323306.1"/>
    <property type="molecule type" value="Genomic_DNA"/>
</dbReference>
<evidence type="ECO:0000313" key="2">
    <source>
        <dbReference type="EMBL" id="KAJ5323306.1"/>
    </source>
</evidence>
<organism evidence="2 3">
    <name type="scientific">Penicillium atrosanguineum</name>
    <dbReference type="NCBI Taxonomy" id="1132637"/>
    <lineage>
        <taxon>Eukaryota</taxon>
        <taxon>Fungi</taxon>
        <taxon>Dikarya</taxon>
        <taxon>Ascomycota</taxon>
        <taxon>Pezizomycotina</taxon>
        <taxon>Eurotiomycetes</taxon>
        <taxon>Eurotiomycetidae</taxon>
        <taxon>Eurotiales</taxon>
        <taxon>Aspergillaceae</taxon>
        <taxon>Penicillium</taxon>
    </lineage>
</organism>
<feature type="domain" description="2EXR" evidence="1">
    <location>
        <begin position="14"/>
        <end position="84"/>
    </location>
</feature>
<keyword evidence="3" id="KW-1185">Reference proteome</keyword>
<name>A0A9W9Q2F8_9EURO</name>
<gene>
    <name evidence="2" type="ORF">N7476_001906</name>
</gene>
<comment type="caution">
    <text evidence="2">The sequence shown here is derived from an EMBL/GenBank/DDBJ whole genome shotgun (WGS) entry which is preliminary data.</text>
</comment>
<sequence length="109" mass="11989">MGETTLLSEEALTFPGFPDLPAELRLMIWSYSLPHRVVELDMSTQAVGPPLPCGLTLTSTLNGLPPLISRVCREARAVALQSRSMIPESEVPTEGSWQFAMKIRHSIDP</sequence>
<proteinExistence type="predicted"/>
<dbReference type="PANTHER" id="PTHR35910:SF1">
    <property type="entry name" value="2EXR DOMAIN-CONTAINING PROTEIN"/>
    <property type="match status" value="1"/>
</dbReference>
<dbReference type="PANTHER" id="PTHR35910">
    <property type="entry name" value="2EXR DOMAIN-CONTAINING PROTEIN"/>
    <property type="match status" value="1"/>
</dbReference>
<evidence type="ECO:0000313" key="3">
    <source>
        <dbReference type="Proteomes" id="UP001147746"/>
    </source>
</evidence>
<dbReference type="Proteomes" id="UP001147746">
    <property type="component" value="Unassembled WGS sequence"/>
</dbReference>
<evidence type="ECO:0000259" key="1">
    <source>
        <dbReference type="Pfam" id="PF20150"/>
    </source>
</evidence>
<dbReference type="InterPro" id="IPR045518">
    <property type="entry name" value="2EXR"/>
</dbReference>
<protein>
    <recommendedName>
        <fullName evidence="1">2EXR domain-containing protein</fullName>
    </recommendedName>
</protein>
<reference evidence="2" key="2">
    <citation type="journal article" date="2023" name="IMA Fungus">
        <title>Comparative genomic study of the Penicillium genus elucidates a diverse pangenome and 15 lateral gene transfer events.</title>
        <authorList>
            <person name="Petersen C."/>
            <person name="Sorensen T."/>
            <person name="Nielsen M.R."/>
            <person name="Sondergaard T.E."/>
            <person name="Sorensen J.L."/>
            <person name="Fitzpatrick D.A."/>
            <person name="Frisvad J.C."/>
            <person name="Nielsen K.L."/>
        </authorList>
    </citation>
    <scope>NUCLEOTIDE SEQUENCE</scope>
    <source>
        <strain evidence="2">IBT 21472</strain>
    </source>
</reference>